<dbReference type="AlphaFoldDB" id="A0A1C0A4W9"/>
<keyword evidence="3" id="KW-1185">Reference proteome</keyword>
<keyword evidence="1" id="KW-0812">Transmembrane</keyword>
<organism evidence="2 3">
    <name type="scientific">Orenia metallireducens</name>
    <dbReference type="NCBI Taxonomy" id="1413210"/>
    <lineage>
        <taxon>Bacteria</taxon>
        <taxon>Bacillati</taxon>
        <taxon>Bacillota</taxon>
        <taxon>Clostridia</taxon>
        <taxon>Halanaerobiales</taxon>
        <taxon>Halobacteroidaceae</taxon>
        <taxon>Orenia</taxon>
    </lineage>
</organism>
<dbReference type="RefSeq" id="WP_068719020.1">
    <property type="nucleotide sequence ID" value="NZ_LWDV01000010.1"/>
</dbReference>
<dbReference type="InterPro" id="IPR021320">
    <property type="entry name" value="DUF2905"/>
</dbReference>
<feature type="transmembrane region" description="Helical" evidence="1">
    <location>
        <begin position="45"/>
        <end position="66"/>
    </location>
</feature>
<evidence type="ECO:0008006" key="4">
    <source>
        <dbReference type="Google" id="ProtNLM"/>
    </source>
</evidence>
<comment type="caution">
    <text evidence="2">The sequence shown here is derived from an EMBL/GenBank/DDBJ whole genome shotgun (WGS) entry which is preliminary data.</text>
</comment>
<protein>
    <recommendedName>
        <fullName evidence="4">DUF2905 domain-containing protein</fullName>
    </recommendedName>
</protein>
<dbReference type="Proteomes" id="UP000093514">
    <property type="component" value="Unassembled WGS sequence"/>
</dbReference>
<dbReference type="EMBL" id="LWDV01000010">
    <property type="protein sequence ID" value="OCL25175.1"/>
    <property type="molecule type" value="Genomic_DNA"/>
</dbReference>
<proteinExistence type="predicted"/>
<reference evidence="3" key="1">
    <citation type="submission" date="2016-07" db="EMBL/GenBank/DDBJ databases">
        <authorList>
            <person name="Florea S."/>
            <person name="Webb J.S."/>
            <person name="Jaromczyk J."/>
            <person name="Schardl C.L."/>
        </authorList>
    </citation>
    <scope>NUCLEOTIDE SEQUENCE [LARGE SCALE GENOMIC DNA]</scope>
    <source>
        <strain evidence="3">Z6</strain>
    </source>
</reference>
<dbReference type="Pfam" id="PF11146">
    <property type="entry name" value="DUF2905"/>
    <property type="match status" value="1"/>
</dbReference>
<reference evidence="2 3" key="2">
    <citation type="submission" date="2016-08" db="EMBL/GenBank/DDBJ databases">
        <title>Orenia metallireducens sp. nov. strain Z6, a Novel Metal-reducing Firmicute from the Deep Subsurface.</title>
        <authorList>
            <person name="Maxim B.I."/>
            <person name="Kenneth K."/>
            <person name="Flynn T.M."/>
            <person name="Oloughlin E.J."/>
            <person name="Locke R.A."/>
            <person name="Weber J.R."/>
            <person name="Egan S.M."/>
            <person name="Mackie R.I."/>
            <person name="Cann I.K."/>
        </authorList>
    </citation>
    <scope>NUCLEOTIDE SEQUENCE [LARGE SCALE GENOMIC DNA]</scope>
    <source>
        <strain evidence="2 3">Z6</strain>
    </source>
</reference>
<gene>
    <name evidence="2" type="ORF">U472_12450</name>
</gene>
<dbReference type="PANTHER" id="PTHR36443:SF1">
    <property type="entry name" value="BSR5223 PROTEIN"/>
    <property type="match status" value="1"/>
</dbReference>
<dbReference type="PANTHER" id="PTHR36443">
    <property type="entry name" value="BSR5223 PROTEIN"/>
    <property type="match status" value="1"/>
</dbReference>
<dbReference type="OrthoDB" id="9811610at2"/>
<keyword evidence="1" id="KW-0472">Membrane</keyword>
<feature type="transmembrane region" description="Helical" evidence="1">
    <location>
        <begin position="7"/>
        <end position="25"/>
    </location>
</feature>
<evidence type="ECO:0000256" key="1">
    <source>
        <dbReference type="SAM" id="Phobius"/>
    </source>
</evidence>
<evidence type="ECO:0000313" key="2">
    <source>
        <dbReference type="EMBL" id="OCL25175.1"/>
    </source>
</evidence>
<keyword evidence="1" id="KW-1133">Transmembrane helix</keyword>
<evidence type="ECO:0000313" key="3">
    <source>
        <dbReference type="Proteomes" id="UP000093514"/>
    </source>
</evidence>
<accession>A0A1C0A4W9</accession>
<sequence length="67" mass="7449">MKDLFGGQIILIGVLLIIVGIIIKLGLPIGRLPGDIYIKKENFTFYFPITTGILVSIVLSFILKLFK</sequence>
<name>A0A1C0A4W9_9FIRM</name>